<reference evidence="3" key="1">
    <citation type="journal article" date="2019" name="Curr. Biol.">
        <title>Genome Sequence of Striga asiatica Provides Insight into the Evolution of Plant Parasitism.</title>
        <authorList>
            <person name="Yoshida S."/>
            <person name="Kim S."/>
            <person name="Wafula E.K."/>
            <person name="Tanskanen J."/>
            <person name="Kim Y.M."/>
            <person name="Honaas L."/>
            <person name="Yang Z."/>
            <person name="Spallek T."/>
            <person name="Conn C.E."/>
            <person name="Ichihashi Y."/>
            <person name="Cheong K."/>
            <person name="Cui S."/>
            <person name="Der J.P."/>
            <person name="Gundlach H."/>
            <person name="Jiao Y."/>
            <person name="Hori C."/>
            <person name="Ishida J.K."/>
            <person name="Kasahara H."/>
            <person name="Kiba T."/>
            <person name="Kim M.S."/>
            <person name="Koo N."/>
            <person name="Laohavisit A."/>
            <person name="Lee Y.H."/>
            <person name="Lumba S."/>
            <person name="McCourt P."/>
            <person name="Mortimer J.C."/>
            <person name="Mutuku J.M."/>
            <person name="Nomura T."/>
            <person name="Sasaki-Sekimoto Y."/>
            <person name="Seto Y."/>
            <person name="Wang Y."/>
            <person name="Wakatake T."/>
            <person name="Sakakibara H."/>
            <person name="Demura T."/>
            <person name="Yamaguchi S."/>
            <person name="Yoneyama K."/>
            <person name="Manabe R.I."/>
            <person name="Nelson D.C."/>
            <person name="Schulman A.H."/>
            <person name="Timko M.P."/>
            <person name="dePamphilis C.W."/>
            <person name="Choi D."/>
            <person name="Shirasu K."/>
        </authorList>
    </citation>
    <scope>NUCLEOTIDE SEQUENCE [LARGE SCALE GENOMIC DNA]</scope>
    <source>
        <strain evidence="3">cv. UVA1</strain>
    </source>
</reference>
<dbReference type="AlphaFoldDB" id="A0A5A7P0L0"/>
<dbReference type="Proteomes" id="UP000325081">
    <property type="component" value="Unassembled WGS sequence"/>
</dbReference>
<evidence type="ECO:0000256" key="1">
    <source>
        <dbReference type="SAM" id="MobiDB-lite"/>
    </source>
</evidence>
<name>A0A5A7P0L0_STRAF</name>
<proteinExistence type="predicted"/>
<protein>
    <submittedName>
        <fullName evidence="2">Cellulose synthase like D4</fullName>
    </submittedName>
</protein>
<accession>A0A5A7P0L0</accession>
<dbReference type="EMBL" id="BKCP01000669">
    <property type="protein sequence ID" value="GER26091.1"/>
    <property type="molecule type" value="Genomic_DNA"/>
</dbReference>
<feature type="region of interest" description="Disordered" evidence="1">
    <location>
        <begin position="106"/>
        <end position="151"/>
    </location>
</feature>
<evidence type="ECO:0000313" key="2">
    <source>
        <dbReference type="EMBL" id="GER26091.1"/>
    </source>
</evidence>
<evidence type="ECO:0000313" key="3">
    <source>
        <dbReference type="Proteomes" id="UP000325081"/>
    </source>
</evidence>
<feature type="compositionally biased region" description="Low complexity" evidence="1">
    <location>
        <begin position="55"/>
        <end position="69"/>
    </location>
</feature>
<keyword evidence="3" id="KW-1185">Reference proteome</keyword>
<organism evidence="2 3">
    <name type="scientific">Striga asiatica</name>
    <name type="common">Asiatic witchweed</name>
    <name type="synonym">Buchnera asiatica</name>
    <dbReference type="NCBI Taxonomy" id="4170"/>
    <lineage>
        <taxon>Eukaryota</taxon>
        <taxon>Viridiplantae</taxon>
        <taxon>Streptophyta</taxon>
        <taxon>Embryophyta</taxon>
        <taxon>Tracheophyta</taxon>
        <taxon>Spermatophyta</taxon>
        <taxon>Magnoliopsida</taxon>
        <taxon>eudicotyledons</taxon>
        <taxon>Gunneridae</taxon>
        <taxon>Pentapetalae</taxon>
        <taxon>asterids</taxon>
        <taxon>lamiids</taxon>
        <taxon>Lamiales</taxon>
        <taxon>Orobanchaceae</taxon>
        <taxon>Buchnereae</taxon>
        <taxon>Striga</taxon>
    </lineage>
</organism>
<feature type="region of interest" description="Disordered" evidence="1">
    <location>
        <begin position="1"/>
        <end position="89"/>
    </location>
</feature>
<sequence>MADSDDKSKKRRKRIKVRAHKRPCYTIVESPAHSHESAPSDTPIPPVIQVDTHRSSFVTSPGSPSSGTSRPKTEEGVHMSEPPKSPPVVVTKTTLVEPVSSLLHHHRAREAAGDEDMAKPRIAPSARSISLQQQVVEKPRTKKKKSHHINM</sequence>
<feature type="compositionally biased region" description="Basic residues" evidence="1">
    <location>
        <begin position="9"/>
        <end position="23"/>
    </location>
</feature>
<comment type="caution">
    <text evidence="2">The sequence shown here is derived from an EMBL/GenBank/DDBJ whole genome shotgun (WGS) entry which is preliminary data.</text>
</comment>
<gene>
    <name evidence="2" type="ORF">STAS_01711</name>
</gene>
<feature type="compositionally biased region" description="Basic residues" evidence="1">
    <location>
        <begin position="140"/>
        <end position="151"/>
    </location>
</feature>
<feature type="compositionally biased region" description="Basic and acidic residues" evidence="1">
    <location>
        <begin position="109"/>
        <end position="119"/>
    </location>
</feature>